<keyword evidence="3" id="KW-1133">Transmembrane helix</keyword>
<dbReference type="Proteomes" id="UP000784294">
    <property type="component" value="Unassembled WGS sequence"/>
</dbReference>
<dbReference type="GO" id="GO:0005261">
    <property type="term" value="F:monoatomic cation channel activity"/>
    <property type="evidence" value="ECO:0007669"/>
    <property type="project" value="TreeGrafter"/>
</dbReference>
<comment type="caution">
    <text evidence="6">The sequence shown here is derived from an EMBL/GenBank/DDBJ whole genome shotgun (WGS) entry which is preliminary data.</text>
</comment>
<dbReference type="InterPro" id="IPR050927">
    <property type="entry name" value="TRPM"/>
</dbReference>
<dbReference type="EMBL" id="CAAALY010017899">
    <property type="protein sequence ID" value="VEL13473.1"/>
    <property type="molecule type" value="Genomic_DNA"/>
</dbReference>
<dbReference type="Pfam" id="PF25508">
    <property type="entry name" value="TRPM2"/>
    <property type="match status" value="1"/>
</dbReference>
<name>A0A3S5CE01_9PLAT</name>
<evidence type="ECO:0000313" key="7">
    <source>
        <dbReference type="Proteomes" id="UP000784294"/>
    </source>
</evidence>
<evidence type="ECO:0000256" key="2">
    <source>
        <dbReference type="ARBA" id="ARBA00022692"/>
    </source>
</evidence>
<dbReference type="PANTHER" id="PTHR13800:SF1">
    <property type="entry name" value="TRANSIENT RECEPTOR POTENTIAL CATION CHANNEL TRPM"/>
    <property type="match status" value="1"/>
</dbReference>
<evidence type="ECO:0000256" key="1">
    <source>
        <dbReference type="ARBA" id="ARBA00004141"/>
    </source>
</evidence>
<evidence type="ECO:0000256" key="4">
    <source>
        <dbReference type="ARBA" id="ARBA00023136"/>
    </source>
</evidence>
<dbReference type="InterPro" id="IPR057366">
    <property type="entry name" value="TRPM-like"/>
</dbReference>
<protein>
    <recommendedName>
        <fullName evidence="5">TRPM-like domain-containing protein</fullName>
    </recommendedName>
</protein>
<evidence type="ECO:0000256" key="3">
    <source>
        <dbReference type="ARBA" id="ARBA00022989"/>
    </source>
</evidence>
<dbReference type="AlphaFoldDB" id="A0A3S5CE01"/>
<sequence length="322" mass="36137">MAMHFWEACEDAIVMAIISCRINQQIVCLLPLHDSKRRTTLQKLAEDYERLALNLLDLCQEEDSPTSRRINSTDAHRSVSVSSRLNEQTLLVCLDVEHIEALFAEAVIGNANCPAPTTDWRRPVRKQRTVTEKRSKETTAFLIEHKLPVLGGFNCIELAFAANATQFLSSLACQNSMELTWNNGIHTRSGWSILALFCPFLLLFGDLFTFKQQIASGHPASNKVPTELMDAPNLPNLRLLYACDAASSISSGSGQFYAEPRQDRSFVQSPSDAASPMALSAKMKQFYSAPKSKFYIHSVSRKRQSCCYRQSRCCQNCRQLSD</sequence>
<keyword evidence="2" id="KW-0812">Transmembrane</keyword>
<comment type="subcellular location">
    <subcellularLocation>
        <location evidence="1">Membrane</location>
        <topology evidence="1">Multi-pass membrane protein</topology>
    </subcellularLocation>
</comment>
<accession>A0A3S5CE01</accession>
<organism evidence="6 7">
    <name type="scientific">Protopolystoma xenopodis</name>
    <dbReference type="NCBI Taxonomy" id="117903"/>
    <lineage>
        <taxon>Eukaryota</taxon>
        <taxon>Metazoa</taxon>
        <taxon>Spiralia</taxon>
        <taxon>Lophotrochozoa</taxon>
        <taxon>Platyhelminthes</taxon>
        <taxon>Monogenea</taxon>
        <taxon>Polyopisthocotylea</taxon>
        <taxon>Polystomatidea</taxon>
        <taxon>Polystomatidae</taxon>
        <taxon>Protopolystoma</taxon>
    </lineage>
</organism>
<dbReference type="PANTHER" id="PTHR13800">
    <property type="entry name" value="TRANSIENT RECEPTOR POTENTIAL CATION CHANNEL, SUBFAMILY M, MEMBER 6"/>
    <property type="match status" value="1"/>
</dbReference>
<evidence type="ECO:0000259" key="5">
    <source>
        <dbReference type="Pfam" id="PF25508"/>
    </source>
</evidence>
<gene>
    <name evidence="6" type="ORF">PXEA_LOCUS6913</name>
</gene>
<keyword evidence="4" id="KW-0472">Membrane</keyword>
<feature type="domain" description="TRPM-like" evidence="5">
    <location>
        <begin position="1"/>
        <end position="66"/>
    </location>
</feature>
<dbReference type="OrthoDB" id="6238217at2759"/>
<proteinExistence type="predicted"/>
<evidence type="ECO:0000313" key="6">
    <source>
        <dbReference type="EMBL" id="VEL13473.1"/>
    </source>
</evidence>
<reference evidence="6" key="1">
    <citation type="submission" date="2018-11" db="EMBL/GenBank/DDBJ databases">
        <authorList>
            <consortium name="Pathogen Informatics"/>
        </authorList>
    </citation>
    <scope>NUCLEOTIDE SEQUENCE</scope>
</reference>
<dbReference type="GO" id="GO:0030001">
    <property type="term" value="P:metal ion transport"/>
    <property type="evidence" value="ECO:0007669"/>
    <property type="project" value="TreeGrafter"/>
</dbReference>
<keyword evidence="7" id="KW-1185">Reference proteome</keyword>
<dbReference type="GO" id="GO:0005886">
    <property type="term" value="C:plasma membrane"/>
    <property type="evidence" value="ECO:0007669"/>
    <property type="project" value="TreeGrafter"/>
</dbReference>